<dbReference type="InterPro" id="IPR024953">
    <property type="entry name" value="PP_kinase_middle"/>
</dbReference>
<dbReference type="GO" id="GO:0009358">
    <property type="term" value="C:polyphosphate kinase complex"/>
    <property type="evidence" value="ECO:0007669"/>
    <property type="project" value="InterPro"/>
</dbReference>
<keyword evidence="4 6" id="KW-0418">Kinase</keyword>
<dbReference type="InterPro" id="IPR036832">
    <property type="entry name" value="PPK_N_dom_sf"/>
</dbReference>
<dbReference type="Gene3D" id="1.20.58.310">
    <property type="entry name" value="Polyphosphate kinase N-terminal domain"/>
    <property type="match status" value="1"/>
</dbReference>
<dbReference type="PANTHER" id="PTHR30218">
    <property type="entry name" value="POLYPHOSPHATE KINASE"/>
    <property type="match status" value="1"/>
</dbReference>
<evidence type="ECO:0000259" key="9">
    <source>
        <dbReference type="Pfam" id="PF13089"/>
    </source>
</evidence>
<keyword evidence="5 6" id="KW-0067">ATP-binding</keyword>
<feature type="binding site" evidence="6">
    <location>
        <position position="572"/>
    </location>
    <ligand>
        <name>ATP</name>
        <dbReference type="ChEBI" id="CHEBI:30616"/>
    </ligand>
</feature>
<evidence type="ECO:0000259" key="11">
    <source>
        <dbReference type="Pfam" id="PF17941"/>
    </source>
</evidence>
<dbReference type="Pfam" id="PF17941">
    <property type="entry name" value="PP_kinase_C_1"/>
    <property type="match status" value="1"/>
</dbReference>
<keyword evidence="3 6" id="KW-0547">Nucleotide-binding</keyword>
<dbReference type="PANTHER" id="PTHR30218:SF0">
    <property type="entry name" value="POLYPHOSPHATE KINASE"/>
    <property type="match status" value="1"/>
</dbReference>
<feature type="active site" description="Phosphohistidine intermediate" evidence="6">
    <location>
        <position position="443"/>
    </location>
</feature>
<dbReference type="AlphaFoldDB" id="A0A9J6RC08"/>
<reference evidence="12" key="1">
    <citation type="submission" date="2022-11" db="EMBL/GenBank/DDBJ databases">
        <title>WGS of Natronobacillus azotifigens 24KS-1, an anaerobic diazotrophic haloalkaliphile from soda-rich habitats.</title>
        <authorList>
            <person name="Sorokin D.Y."/>
            <person name="Merkel A.Y."/>
        </authorList>
    </citation>
    <scope>NUCLEOTIDE SEQUENCE</scope>
    <source>
        <strain evidence="12">24KS-1</strain>
    </source>
</reference>
<dbReference type="EC" id="2.7.4.1" evidence="6 7"/>
<evidence type="ECO:0000256" key="7">
    <source>
        <dbReference type="RuleBase" id="RU003800"/>
    </source>
</evidence>
<dbReference type="GO" id="GO:0006799">
    <property type="term" value="P:polyphosphate biosynthetic process"/>
    <property type="evidence" value="ECO:0007669"/>
    <property type="project" value="UniProtKB-UniRule"/>
</dbReference>
<dbReference type="CDD" id="cd09168">
    <property type="entry name" value="PLDc_PaPPK1_C2_like"/>
    <property type="match status" value="1"/>
</dbReference>
<dbReference type="NCBIfam" id="NF003921">
    <property type="entry name" value="PRK05443.2-2"/>
    <property type="match status" value="1"/>
</dbReference>
<dbReference type="Pfam" id="PF13089">
    <property type="entry name" value="PP_kinase_N"/>
    <property type="match status" value="1"/>
</dbReference>
<evidence type="ECO:0000256" key="4">
    <source>
        <dbReference type="ARBA" id="ARBA00022777"/>
    </source>
</evidence>
<dbReference type="NCBIfam" id="NF003918">
    <property type="entry name" value="PRK05443.1-2"/>
    <property type="match status" value="1"/>
</dbReference>
<protein>
    <recommendedName>
        <fullName evidence="6 7">Polyphosphate kinase</fullName>
        <ecNumber evidence="6 7">2.7.4.1</ecNumber>
    </recommendedName>
    <alternativeName>
        <fullName evidence="6">ATP-polyphosphate phosphotransferase</fullName>
    </alternativeName>
    <alternativeName>
        <fullName evidence="6">Polyphosphoric acid kinase</fullName>
    </alternativeName>
</protein>
<dbReference type="EMBL" id="JAPRAT010000009">
    <property type="protein sequence ID" value="MCZ0702836.1"/>
    <property type="molecule type" value="Genomic_DNA"/>
</dbReference>
<evidence type="ECO:0000259" key="10">
    <source>
        <dbReference type="Pfam" id="PF13090"/>
    </source>
</evidence>
<accession>A0A9J6RC08</accession>
<dbReference type="NCBIfam" id="NF003920">
    <property type="entry name" value="PRK05443.2-1"/>
    <property type="match status" value="1"/>
</dbReference>
<dbReference type="NCBIfam" id="TIGR03705">
    <property type="entry name" value="poly_P_kin"/>
    <property type="match status" value="1"/>
</dbReference>
<keyword evidence="6" id="KW-0460">Magnesium</keyword>
<comment type="function">
    <text evidence="6 7">Catalyzes the reversible transfer of the terminal phosphate of ATP to form a long-chain polyphosphate (polyP).</text>
</comment>
<dbReference type="CDD" id="cd09165">
    <property type="entry name" value="PLDc_PaPPK1_C1_like"/>
    <property type="match status" value="1"/>
</dbReference>
<feature type="domain" description="Polyphosphate kinase C-terminal" evidence="10">
    <location>
        <begin position="511"/>
        <end position="683"/>
    </location>
</feature>
<dbReference type="GO" id="GO:0008976">
    <property type="term" value="F:polyphosphate kinase activity"/>
    <property type="evidence" value="ECO:0007669"/>
    <property type="project" value="UniProtKB-UniRule"/>
</dbReference>
<feature type="binding site" evidence="6">
    <location>
        <position position="53"/>
    </location>
    <ligand>
        <name>ATP</name>
        <dbReference type="ChEBI" id="CHEBI:30616"/>
    </ligand>
</feature>
<dbReference type="HAMAP" id="MF_00347">
    <property type="entry name" value="Polyphosphate_kinase"/>
    <property type="match status" value="1"/>
</dbReference>
<dbReference type="PIRSF" id="PIRSF015589">
    <property type="entry name" value="PP_kinase"/>
    <property type="match status" value="1"/>
</dbReference>
<evidence type="ECO:0000256" key="3">
    <source>
        <dbReference type="ARBA" id="ARBA00022741"/>
    </source>
</evidence>
<comment type="PTM">
    <text evidence="6 7">An intermediate of this reaction is the autophosphorylated ppk in which a phosphate is covalently linked to a histidine residue through a N-P bond.</text>
</comment>
<evidence type="ECO:0000256" key="2">
    <source>
        <dbReference type="ARBA" id="ARBA00022679"/>
    </source>
</evidence>
<evidence type="ECO:0000259" key="8">
    <source>
        <dbReference type="Pfam" id="PF02503"/>
    </source>
</evidence>
<evidence type="ECO:0000256" key="6">
    <source>
        <dbReference type="HAMAP-Rule" id="MF_00347"/>
    </source>
</evidence>
<evidence type="ECO:0000313" key="13">
    <source>
        <dbReference type="Proteomes" id="UP001084197"/>
    </source>
</evidence>
<feature type="binding site" evidence="6">
    <location>
        <position position="476"/>
    </location>
    <ligand>
        <name>ATP</name>
        <dbReference type="ChEBI" id="CHEBI:30616"/>
    </ligand>
</feature>
<feature type="domain" description="Polyphosphate kinase C-terminal" evidence="11">
    <location>
        <begin position="340"/>
        <end position="504"/>
    </location>
</feature>
<evidence type="ECO:0000313" key="12">
    <source>
        <dbReference type="EMBL" id="MCZ0702836.1"/>
    </source>
</evidence>
<dbReference type="RefSeq" id="WP_268779606.1">
    <property type="nucleotide sequence ID" value="NZ_JAPRAT010000009.1"/>
</dbReference>
<evidence type="ECO:0000256" key="5">
    <source>
        <dbReference type="ARBA" id="ARBA00022840"/>
    </source>
</evidence>
<comment type="catalytic activity">
    <reaction evidence="6 7">
        <text>[phosphate](n) + ATP = [phosphate](n+1) + ADP</text>
        <dbReference type="Rhea" id="RHEA:19573"/>
        <dbReference type="Rhea" id="RHEA-COMP:9859"/>
        <dbReference type="Rhea" id="RHEA-COMP:14280"/>
        <dbReference type="ChEBI" id="CHEBI:16838"/>
        <dbReference type="ChEBI" id="CHEBI:30616"/>
        <dbReference type="ChEBI" id="CHEBI:456216"/>
        <dbReference type="EC" id="2.7.4.1"/>
    </reaction>
</comment>
<dbReference type="Pfam" id="PF13090">
    <property type="entry name" value="PP_kinase_C"/>
    <property type="match status" value="1"/>
</dbReference>
<dbReference type="Gene3D" id="3.30.870.10">
    <property type="entry name" value="Endonuclease Chain A"/>
    <property type="match status" value="2"/>
</dbReference>
<feature type="binding site" evidence="6">
    <location>
        <position position="413"/>
    </location>
    <ligand>
        <name>Mg(2+)</name>
        <dbReference type="ChEBI" id="CHEBI:18420"/>
    </ligand>
</feature>
<keyword evidence="1 6" id="KW-0597">Phosphoprotein</keyword>
<evidence type="ECO:0000256" key="1">
    <source>
        <dbReference type="ARBA" id="ARBA00022553"/>
    </source>
</evidence>
<dbReference type="SUPFAM" id="SSF143724">
    <property type="entry name" value="PHP14-like"/>
    <property type="match status" value="1"/>
</dbReference>
<keyword evidence="2 6" id="KW-0808">Transferase</keyword>
<dbReference type="Pfam" id="PF02503">
    <property type="entry name" value="PP_kinase"/>
    <property type="match status" value="1"/>
</dbReference>
<feature type="binding site" evidence="6">
    <location>
        <position position="600"/>
    </location>
    <ligand>
        <name>ATP</name>
        <dbReference type="ChEBI" id="CHEBI:30616"/>
    </ligand>
</feature>
<proteinExistence type="inferred from homology"/>
<feature type="binding site" evidence="6">
    <location>
        <position position="383"/>
    </location>
    <ligand>
        <name>Mg(2+)</name>
        <dbReference type="ChEBI" id="CHEBI:18420"/>
    </ligand>
</feature>
<dbReference type="GO" id="GO:0046872">
    <property type="term" value="F:metal ion binding"/>
    <property type="evidence" value="ECO:0007669"/>
    <property type="project" value="UniProtKB-KW"/>
</dbReference>
<feature type="domain" description="Polyphosphate kinase middle" evidence="8">
    <location>
        <begin position="132"/>
        <end position="310"/>
    </location>
</feature>
<dbReference type="InterPro" id="IPR003414">
    <property type="entry name" value="PP_kinase"/>
</dbReference>
<name>A0A9J6RC08_9BACI</name>
<dbReference type="Gene3D" id="3.30.1840.10">
    <property type="entry name" value="Polyphosphate kinase middle domain"/>
    <property type="match status" value="1"/>
</dbReference>
<sequence>MSFEHLVSFNDSNFYNNREISWLQFNQRVLEEAVDPTNPLLERLRFLAIFSANLDEFFMIRVAGLKDQMLAGYNHQDDKSGLTPKEQLKKITTDVNQMIDVQQKYYQSLVDELAIHQIEIQSVNTLNRSELTKMESYFDKYVFPALTPLAIDAYHPFPVLKNQSINIAVELTEKYATNSTNVAHAIVQVPILLGRLITVYEHKHQYILLEELIAYFIDKLFKGYQVKSTTIFRVTRNADFLIDEEGACDLLKEVEKELKKREWGTPVRLEINKSKQNPEMTTFLLEVLELKKEDLYIVDEPLDLTFLFQLYKSLKQIFESLVYPSMIPQPAKDMEFNQPLFDQAAKKDILLHHPYESFQVVIDLIHTAANDPDVLAIKQTLYRVSGDSPIIKSLKLAARNGKQVTVLVELKARFDEERNVHWAKELEQAGCHVIYGMNELKTHSKILLIVRKNKKDIEHYVHLGTGNYNDQTAAFYTDISLITTRRNYAKDAIKFFNYLSGYTKKPSLHVLSMAPYYMKDQFIDYIDQEIHCHQQTGNGYIIAKMNALTDKKLITKMYQASQAGVKIDLIVRGICCLRPGIPNVSENITVRSIVGRFLEHSRIYFFQHNGDDRIFLASADMMTRNMKKRIELLFPILQKNHQKRIKQILELSLADNVKAREQLADGSYRYAKRSKDDKEMNSQFALYKLTQQRVSEEEGSVE</sequence>
<dbReference type="GO" id="GO:0005524">
    <property type="term" value="F:ATP binding"/>
    <property type="evidence" value="ECO:0007669"/>
    <property type="project" value="UniProtKB-KW"/>
</dbReference>
<gene>
    <name evidence="6" type="primary">ppk</name>
    <name evidence="12" type="ORF">OWO01_06395</name>
</gene>
<keyword evidence="6" id="KW-0479">Metal-binding</keyword>
<dbReference type="SUPFAM" id="SSF140356">
    <property type="entry name" value="PPK N-terminal domain-like"/>
    <property type="match status" value="1"/>
</dbReference>
<dbReference type="InterPro" id="IPR025198">
    <property type="entry name" value="PPK_N_dom"/>
</dbReference>
<comment type="similarity">
    <text evidence="6 7">Belongs to the polyphosphate kinase 1 (PPK1) family.</text>
</comment>
<dbReference type="InterPro" id="IPR036830">
    <property type="entry name" value="PP_kinase_middle_dom_sf"/>
</dbReference>
<organism evidence="12 13">
    <name type="scientific">Natronobacillus azotifigens</name>
    <dbReference type="NCBI Taxonomy" id="472978"/>
    <lineage>
        <taxon>Bacteria</taxon>
        <taxon>Bacillati</taxon>
        <taxon>Bacillota</taxon>
        <taxon>Bacilli</taxon>
        <taxon>Bacillales</taxon>
        <taxon>Bacillaceae</taxon>
        <taxon>Natronobacillus</taxon>
    </lineage>
</organism>
<dbReference type="Proteomes" id="UP001084197">
    <property type="component" value="Unassembled WGS sequence"/>
</dbReference>
<feature type="domain" description="Polyphosphate kinase N-terminal" evidence="9">
    <location>
        <begin position="15"/>
        <end position="120"/>
    </location>
</feature>
<dbReference type="NCBIfam" id="NF003917">
    <property type="entry name" value="PRK05443.1-1"/>
    <property type="match status" value="1"/>
</dbReference>
<keyword evidence="13" id="KW-1185">Reference proteome</keyword>
<dbReference type="SUPFAM" id="SSF56024">
    <property type="entry name" value="Phospholipase D/nuclease"/>
    <property type="match status" value="2"/>
</dbReference>
<comment type="caution">
    <text evidence="12">The sequence shown here is derived from an EMBL/GenBank/DDBJ whole genome shotgun (WGS) entry which is preliminary data.</text>
</comment>
<dbReference type="InterPro" id="IPR041108">
    <property type="entry name" value="PP_kinase_C_1"/>
</dbReference>
<comment type="cofactor">
    <cofactor evidence="6">
        <name>Mg(2+)</name>
        <dbReference type="ChEBI" id="CHEBI:18420"/>
    </cofactor>
</comment>
<dbReference type="InterPro" id="IPR025200">
    <property type="entry name" value="PPK_C_dom2"/>
</dbReference>